<evidence type="ECO:0000313" key="3">
    <source>
        <dbReference type="Proteomes" id="UP000321736"/>
    </source>
</evidence>
<dbReference type="EMBL" id="BKAR01000008">
    <property type="protein sequence ID" value="GEP84283.1"/>
    <property type="molecule type" value="Genomic_DNA"/>
</dbReference>
<gene>
    <name evidence="2" type="ORF">SPI02_08680</name>
</gene>
<dbReference type="InterPro" id="IPR011249">
    <property type="entry name" value="Metalloenz_LuxS/M16"/>
</dbReference>
<dbReference type="PANTHER" id="PTHR11851:SF186">
    <property type="entry name" value="INACTIVE METALLOPROTEASE YMFF-RELATED"/>
    <property type="match status" value="1"/>
</dbReference>
<dbReference type="Gene3D" id="3.30.830.10">
    <property type="entry name" value="Metalloenzyme, LuxS/M16 peptidase-like"/>
    <property type="match status" value="2"/>
</dbReference>
<dbReference type="PANTHER" id="PTHR11851">
    <property type="entry name" value="METALLOPROTEASE"/>
    <property type="match status" value="1"/>
</dbReference>
<dbReference type="InterPro" id="IPR007863">
    <property type="entry name" value="Peptidase_M16_C"/>
</dbReference>
<dbReference type="GO" id="GO:0046872">
    <property type="term" value="F:metal ion binding"/>
    <property type="evidence" value="ECO:0007669"/>
    <property type="project" value="InterPro"/>
</dbReference>
<name>A0A239U5M6_9STAP</name>
<dbReference type="Pfam" id="PF05193">
    <property type="entry name" value="Peptidase_M16_C"/>
    <property type="match status" value="1"/>
</dbReference>
<sequence>MNKQIQSKKEPRIKVMPTDKFKTTLITFKFMAPLDEETMTSRSLLSKLLVRATKKWPSDKAFNRKLSELYGAYVNSFVTKFKDKHVITITLELVNERYLKHKDPLFDEGLSLLKEILHHPIVEDGRFNETFVQQEKTLLKKKLEAVNDNKSQLAFLKLMENMFGNQPYSYLASGLSENISKVTPESLYHTYQSMLENDDCAVYVVGNVDSDIVKQKITNMFHIQPLHQVSHVIQPQRQVDELPQTIIEHDELDQAKLNIGFRFPTYYGEPDYYTFVVFNTMFGGDPSSVLFNEVREKQSLTYSIHSQIDGKNGYMFVLSGVAVDKYERAKDTIIDEFKKFQQGEFTEEKLELAKKILISQRNESQDRPKSMVEIAHNQILLPEDLTNGNYGQKIHEVTKEGIINLTNRAILDTIYVLTKEDEAE</sequence>
<comment type="caution">
    <text evidence="2">The sequence shown here is derived from an EMBL/GenBank/DDBJ whole genome shotgun (WGS) entry which is preliminary data.</text>
</comment>
<feature type="domain" description="Peptidase M16 C-terminal" evidence="1">
    <location>
        <begin position="181"/>
        <end position="357"/>
    </location>
</feature>
<dbReference type="NCBIfam" id="NF047422">
    <property type="entry name" value="YfmF_fam"/>
    <property type="match status" value="1"/>
</dbReference>
<dbReference type="InterPro" id="IPR050361">
    <property type="entry name" value="MPP/UQCRC_Complex"/>
</dbReference>
<dbReference type="AlphaFoldDB" id="A0A239U5M6"/>
<proteinExistence type="predicted"/>
<keyword evidence="3" id="KW-1185">Reference proteome</keyword>
<evidence type="ECO:0000313" key="2">
    <source>
        <dbReference type="EMBL" id="GEP84283.1"/>
    </source>
</evidence>
<reference evidence="2 3" key="1">
    <citation type="submission" date="2019-07" db="EMBL/GenBank/DDBJ databases">
        <title>Whole genome shotgun sequence of Staphylococcus piscifermentans NBRC 109625.</title>
        <authorList>
            <person name="Hosoyama A."/>
            <person name="Uohara A."/>
            <person name="Ohji S."/>
            <person name="Ichikawa N."/>
        </authorList>
    </citation>
    <scope>NUCLEOTIDE SEQUENCE [LARGE SCALE GENOMIC DNA]</scope>
    <source>
        <strain evidence="2 3">NBRC 109625</strain>
    </source>
</reference>
<protein>
    <submittedName>
        <fullName evidence="2">Peptidase M16</fullName>
    </submittedName>
</protein>
<accession>A0A239U5M6</accession>
<evidence type="ECO:0000259" key="1">
    <source>
        <dbReference type="Pfam" id="PF05193"/>
    </source>
</evidence>
<dbReference type="SUPFAM" id="SSF63411">
    <property type="entry name" value="LuxS/MPP-like metallohydrolase"/>
    <property type="match status" value="2"/>
</dbReference>
<organism evidence="2 3">
    <name type="scientific">Staphylococcus piscifermentans</name>
    <dbReference type="NCBI Taxonomy" id="70258"/>
    <lineage>
        <taxon>Bacteria</taxon>
        <taxon>Bacillati</taxon>
        <taxon>Bacillota</taxon>
        <taxon>Bacilli</taxon>
        <taxon>Bacillales</taxon>
        <taxon>Staphylococcaceae</taxon>
        <taxon>Staphylococcus</taxon>
    </lineage>
</organism>
<dbReference type="Proteomes" id="UP000321736">
    <property type="component" value="Unassembled WGS sequence"/>
</dbReference>